<feature type="region of interest" description="Disordered" evidence="1">
    <location>
        <begin position="1"/>
        <end position="53"/>
    </location>
</feature>
<sequence>MSEVGRNEDPDSVNQVDAQEQRDKAAAQADSEEQREFYEGQTGEEDLSQGYGH</sequence>
<reference evidence="3" key="1">
    <citation type="journal article" date="2019" name="Int. J. Syst. Evol. Microbiol.">
        <title>The Global Catalogue of Microorganisms (GCM) 10K type strain sequencing project: providing services to taxonomists for standard genome sequencing and annotation.</title>
        <authorList>
            <consortium name="The Broad Institute Genomics Platform"/>
            <consortium name="The Broad Institute Genome Sequencing Center for Infectious Disease"/>
            <person name="Wu L."/>
            <person name="Ma J."/>
        </authorList>
    </citation>
    <scope>NUCLEOTIDE SEQUENCE [LARGE SCALE GENOMIC DNA]</scope>
    <source>
        <strain evidence="3">JCM 18958</strain>
    </source>
</reference>
<evidence type="ECO:0000256" key="1">
    <source>
        <dbReference type="SAM" id="MobiDB-lite"/>
    </source>
</evidence>
<dbReference type="Proteomes" id="UP001501446">
    <property type="component" value="Unassembled WGS sequence"/>
</dbReference>
<accession>A0ABP8WKA0</accession>
<evidence type="ECO:0000313" key="2">
    <source>
        <dbReference type="EMBL" id="GAA4691201.1"/>
    </source>
</evidence>
<evidence type="ECO:0000313" key="3">
    <source>
        <dbReference type="Proteomes" id="UP001501446"/>
    </source>
</evidence>
<dbReference type="EMBL" id="BAABLN010000005">
    <property type="protein sequence ID" value="GAA4691201.1"/>
    <property type="molecule type" value="Genomic_DNA"/>
</dbReference>
<dbReference type="RefSeq" id="WP_303383177.1">
    <property type="nucleotide sequence ID" value="NZ_BAABLN010000005.1"/>
</dbReference>
<proteinExistence type="predicted"/>
<protein>
    <submittedName>
        <fullName evidence="2">Uncharacterized protein</fullName>
    </submittedName>
</protein>
<keyword evidence="3" id="KW-1185">Reference proteome</keyword>
<gene>
    <name evidence="2" type="ORF">GCM10025781_05150</name>
</gene>
<comment type="caution">
    <text evidence="2">The sequence shown here is derived from an EMBL/GenBank/DDBJ whole genome shotgun (WGS) entry which is preliminary data.</text>
</comment>
<name>A0ABP8WKA0_9MICC</name>
<organism evidence="2 3">
    <name type="scientific">Kocuria gwangalliensis</name>
    <dbReference type="NCBI Taxonomy" id="501592"/>
    <lineage>
        <taxon>Bacteria</taxon>
        <taxon>Bacillati</taxon>
        <taxon>Actinomycetota</taxon>
        <taxon>Actinomycetes</taxon>
        <taxon>Micrococcales</taxon>
        <taxon>Micrococcaceae</taxon>
        <taxon>Kocuria</taxon>
    </lineage>
</organism>